<evidence type="ECO:0000313" key="3">
    <source>
        <dbReference type="EnsemblPlants" id="OB02G41800.1"/>
    </source>
</evidence>
<dbReference type="PANTHER" id="PTHR47684">
    <property type="entry name" value="PROTEIN TONSOKU"/>
    <property type="match status" value="1"/>
</dbReference>
<dbReference type="InterPro" id="IPR032675">
    <property type="entry name" value="LRR_dom_sf"/>
</dbReference>
<feature type="region of interest" description="Disordered" evidence="2">
    <location>
        <begin position="451"/>
        <end position="473"/>
    </location>
</feature>
<dbReference type="InterPro" id="IPR011990">
    <property type="entry name" value="TPR-like_helical_dom_sf"/>
</dbReference>
<keyword evidence="1" id="KW-0802">TPR repeat</keyword>
<evidence type="ECO:0000313" key="4">
    <source>
        <dbReference type="Proteomes" id="UP000006038"/>
    </source>
</evidence>
<dbReference type="GO" id="GO:0072423">
    <property type="term" value="P:response to DNA damage checkpoint signaling"/>
    <property type="evidence" value="ECO:0007669"/>
    <property type="project" value="InterPro"/>
</dbReference>
<dbReference type="eggNOG" id="KOG1124">
    <property type="taxonomic scope" value="Eukaryota"/>
</dbReference>
<dbReference type="OMA" id="VKPCCRK"/>
<dbReference type="eggNOG" id="KOG0619">
    <property type="taxonomic scope" value="Eukaryota"/>
</dbReference>
<dbReference type="STRING" id="4533.J3LHR3"/>
<dbReference type="GO" id="GO:0005634">
    <property type="term" value="C:nucleus"/>
    <property type="evidence" value="ECO:0007669"/>
    <property type="project" value="InterPro"/>
</dbReference>
<evidence type="ECO:0000256" key="2">
    <source>
        <dbReference type="SAM" id="MobiDB-lite"/>
    </source>
</evidence>
<feature type="compositionally biased region" description="Polar residues" evidence="2">
    <location>
        <begin position="605"/>
        <end position="614"/>
    </location>
</feature>
<dbReference type="EnsemblPlants" id="OB02G41800.1">
    <property type="protein sequence ID" value="OB02G41800.1"/>
    <property type="gene ID" value="OB02G41800"/>
</dbReference>
<keyword evidence="4" id="KW-1185">Reference proteome</keyword>
<feature type="repeat" description="TPR" evidence="1">
    <location>
        <begin position="80"/>
        <end position="113"/>
    </location>
</feature>
<dbReference type="SUPFAM" id="SSF48452">
    <property type="entry name" value="TPR-like"/>
    <property type="match status" value="1"/>
</dbReference>
<dbReference type="GO" id="GO:0040029">
    <property type="term" value="P:epigenetic regulation of gene expression"/>
    <property type="evidence" value="ECO:0007669"/>
    <property type="project" value="InterPro"/>
</dbReference>
<name>J3LHR3_ORYBR</name>
<accession>J3LHR3</accession>
<dbReference type="InterPro" id="IPR019734">
    <property type="entry name" value="TPR_rpt"/>
</dbReference>
<dbReference type="SMART" id="SM00028">
    <property type="entry name" value="TPR"/>
    <property type="match status" value="4"/>
</dbReference>
<dbReference type="Proteomes" id="UP000006038">
    <property type="component" value="Unassembled WGS sequence"/>
</dbReference>
<sequence length="1327" mass="148019">MGRGGGKKHLQLAKEADDLVEQQRASTQLGRTYYEILLKSENDHSAMRNAKKYFKSSMKLARVLKENSSSQKALFLKELIDAYNNMGMLELELDNYEEAEKLLIQGLKICEDEEVHQYDDARSRLHHNLGNVYIELRNWNRAKGHIEKDIEICRKIRHTQGEAKGFINLGEVHSRVQKYEDAKLCYNKALQIMKCLEDEDALMDQIHQNIETVTKAAKVLEEMKADEQKLKKLVRDTSNARGTSKERKLLLEQYAWLDNLMEKASMITAWSKLKEFSKAQKRVANELHDKEKQSNSLLVIGESYQKLRNFSKARKWCMKSWNMYRSIGNLEGQALAKVNIGNVLDSCGDWAGDLSNVQLDALENMHYSHMIRFDNIEEAKKLQQKIVNLKRALDQHAARDTVSDYCSETESEDGGVSDNMFDTEDNDANVANNISEESDDDVVLASLLHKSRPSKTKTSNHSIPKNVDGLRGMDEGTKEVLSKSCSNHSGRKRVRVVISDDEAEESPEIYQSKRAFTGRADSLSTSERITNAATSNRNQHTSHPTETREVDSVCTPCPPEESICSFKSGSPVRHGDDAPDLGASSIRKLSVSKPAASGSKVGTPAANSHPQGQNAAGVHSSDADHKFWVFKIGEHLVYLDANSCTCEGAFSIESLKVEVACVYYLQIPDEKRSKGLLPIIGELKYCGKVLDDTASRDYIDQLASEQKCIDVIIDDWVPKRLMKLYVDFCTKLSEAPNKKLLKKLYNLEVSEDEVIVSDCGLQDLSITPFLDALRLHKTIAVLDLSHNMLGNQTIERLQQIFSSSSQTYGGLTLDLHCNRFGPTALFQVIYYPINLFLKVKPQICECAVMTDRLEVLNLSGNRLTDACGSYLFTVLQKCKALYSLNVEQCSITSRTVQKMADALHEGSVLSHLSLGKNNPVSGNTMFNLLSKLASLKRFSELSLTGIKLNKLMVDKLCLLAQSSCLSGFLLGGTNIGSVCDAIVALLANSQCSLRSLTLDRCNLGLAGIVYIILAVAENDQLEELRMAENTNLALQRTLHYDEDVQDVSPGTDQNQRTNAEANNDVALGRVDLDKMEVPDSEDEAAGNEEPRAAPGPDTSCASSCQRNSYSGCHSIQELAEAIVSAKQLKLLDLSRNGLSEEDIQSLYFAWGSGPRGDGIARKHVAKEKRFANVNLDDLPKHQFTTTHSPSKTSKAMNQMASRSSSHHPSSSIATPRFGTRKAAMIRFIRARVHSCSSSNAHLPQPAAPVKMVFEDQVRGVVCYRDDKGEVICEGFDEGPRLGMRLPEKACFPWPMGVQVTDFIELSTLRVFEDIDFQQPKKEKKRKF</sequence>
<dbReference type="Pfam" id="PF13374">
    <property type="entry name" value="TPR_10"/>
    <property type="match status" value="1"/>
</dbReference>
<feature type="region of interest" description="Disordered" evidence="2">
    <location>
        <begin position="1044"/>
        <end position="1106"/>
    </location>
</feature>
<dbReference type="PANTHER" id="PTHR47684:SF1">
    <property type="entry name" value="PROTEIN TONSOKU"/>
    <property type="match status" value="1"/>
</dbReference>
<feature type="compositionally biased region" description="Polar residues" evidence="2">
    <location>
        <begin position="1048"/>
        <end position="1061"/>
    </location>
</feature>
<dbReference type="SMART" id="SM00368">
    <property type="entry name" value="LRR_RI"/>
    <property type="match status" value="5"/>
</dbReference>
<feature type="compositionally biased region" description="Polar residues" evidence="2">
    <location>
        <begin position="522"/>
        <end position="542"/>
    </location>
</feature>
<dbReference type="Pfam" id="PF13424">
    <property type="entry name" value="TPR_12"/>
    <property type="match status" value="1"/>
</dbReference>
<feature type="region of interest" description="Disordered" evidence="2">
    <location>
        <begin position="593"/>
        <end position="617"/>
    </location>
</feature>
<dbReference type="Gene3D" id="1.25.40.10">
    <property type="entry name" value="Tetratricopeptide repeat domain"/>
    <property type="match status" value="2"/>
</dbReference>
<protein>
    <submittedName>
        <fullName evidence="3">Uncharacterized protein</fullName>
    </submittedName>
</protein>
<organism evidence="3">
    <name type="scientific">Oryza brachyantha</name>
    <name type="common">malo sina</name>
    <dbReference type="NCBI Taxonomy" id="4533"/>
    <lineage>
        <taxon>Eukaryota</taxon>
        <taxon>Viridiplantae</taxon>
        <taxon>Streptophyta</taxon>
        <taxon>Embryophyta</taxon>
        <taxon>Tracheophyta</taxon>
        <taxon>Spermatophyta</taxon>
        <taxon>Magnoliopsida</taxon>
        <taxon>Liliopsida</taxon>
        <taxon>Poales</taxon>
        <taxon>Poaceae</taxon>
        <taxon>BOP clade</taxon>
        <taxon>Oryzoideae</taxon>
        <taxon>Oryzeae</taxon>
        <taxon>Oryzinae</taxon>
        <taxon>Oryza</taxon>
    </lineage>
</organism>
<feature type="compositionally biased region" description="Low complexity" evidence="2">
    <location>
        <begin position="1201"/>
        <end position="1211"/>
    </location>
</feature>
<feature type="region of interest" description="Disordered" evidence="2">
    <location>
        <begin position="501"/>
        <end position="554"/>
    </location>
</feature>
<dbReference type="Gene3D" id="3.80.10.10">
    <property type="entry name" value="Ribonuclease Inhibitor"/>
    <property type="match status" value="3"/>
</dbReference>
<proteinExistence type="predicted"/>
<dbReference type="InterPro" id="IPR044227">
    <property type="entry name" value="TONSOKU"/>
</dbReference>
<dbReference type="GO" id="GO:0009933">
    <property type="term" value="P:meristem structural organization"/>
    <property type="evidence" value="ECO:0007669"/>
    <property type="project" value="InterPro"/>
</dbReference>
<dbReference type="SUPFAM" id="SSF52047">
    <property type="entry name" value="RNI-like"/>
    <property type="match status" value="1"/>
</dbReference>
<feature type="region of interest" description="Disordered" evidence="2">
    <location>
        <begin position="1180"/>
        <end position="1214"/>
    </location>
</feature>
<dbReference type="Gramene" id="OB02G41800.1">
    <property type="protein sequence ID" value="OB02G41800.1"/>
    <property type="gene ID" value="OB02G41800"/>
</dbReference>
<feature type="compositionally biased region" description="Polar residues" evidence="2">
    <location>
        <begin position="1182"/>
        <end position="1200"/>
    </location>
</feature>
<reference evidence="3" key="1">
    <citation type="submission" date="2013-04" db="UniProtKB">
        <authorList>
            <consortium name="EnsemblPlants"/>
        </authorList>
    </citation>
    <scope>IDENTIFICATION</scope>
</reference>
<dbReference type="PROSITE" id="PS50005">
    <property type="entry name" value="TPR"/>
    <property type="match status" value="1"/>
</dbReference>
<dbReference type="HOGENOM" id="CLU_006349_0_0_1"/>
<evidence type="ECO:0000256" key="1">
    <source>
        <dbReference type="PROSITE-ProRule" id="PRU00339"/>
    </source>
</evidence>